<dbReference type="Proteomes" id="UP000317318">
    <property type="component" value="Chromosome"/>
</dbReference>
<reference evidence="4 5" key="1">
    <citation type="submission" date="2019-02" db="EMBL/GenBank/DDBJ databases">
        <title>Deep-cultivation of Planctomycetes and their phenomic and genomic characterization uncovers novel biology.</title>
        <authorList>
            <person name="Wiegand S."/>
            <person name="Jogler M."/>
            <person name="Boedeker C."/>
            <person name="Pinto D."/>
            <person name="Vollmers J."/>
            <person name="Rivas-Marin E."/>
            <person name="Kohn T."/>
            <person name="Peeters S.H."/>
            <person name="Heuer A."/>
            <person name="Rast P."/>
            <person name="Oberbeckmann S."/>
            <person name="Bunk B."/>
            <person name="Jeske O."/>
            <person name="Meyerdierks A."/>
            <person name="Storesund J.E."/>
            <person name="Kallscheuer N."/>
            <person name="Luecker S."/>
            <person name="Lage O.M."/>
            <person name="Pohl T."/>
            <person name="Merkel B.J."/>
            <person name="Hornburger P."/>
            <person name="Mueller R.-W."/>
            <person name="Bruemmer F."/>
            <person name="Labrenz M."/>
            <person name="Spormann A.M."/>
            <person name="Op den Camp H."/>
            <person name="Overmann J."/>
            <person name="Amann R."/>
            <person name="Jetten M.S.M."/>
            <person name="Mascher T."/>
            <person name="Medema M.H."/>
            <person name="Devos D.P."/>
            <person name="Kaster A.-K."/>
            <person name="Ovreas L."/>
            <person name="Rohde M."/>
            <person name="Galperin M.Y."/>
            <person name="Jogler C."/>
        </authorList>
    </citation>
    <scope>NUCLEOTIDE SEQUENCE [LARGE SCALE GENOMIC DNA]</scope>
    <source>
        <strain evidence="4 5">Pan189</strain>
    </source>
</reference>
<dbReference type="KEGG" id="svp:Pan189_15830"/>
<organism evidence="4 5">
    <name type="scientific">Stratiformator vulcanicus</name>
    <dbReference type="NCBI Taxonomy" id="2527980"/>
    <lineage>
        <taxon>Bacteria</taxon>
        <taxon>Pseudomonadati</taxon>
        <taxon>Planctomycetota</taxon>
        <taxon>Planctomycetia</taxon>
        <taxon>Planctomycetales</taxon>
        <taxon>Planctomycetaceae</taxon>
        <taxon>Stratiformator</taxon>
    </lineage>
</organism>
<dbReference type="AlphaFoldDB" id="A0A517QZZ8"/>
<dbReference type="InterPro" id="IPR011047">
    <property type="entry name" value="Quinoprotein_ADH-like_sf"/>
</dbReference>
<name>A0A517QZZ8_9PLAN</name>
<proteinExistence type="predicted"/>
<keyword evidence="2" id="KW-0732">Signal</keyword>
<evidence type="ECO:0000259" key="3">
    <source>
        <dbReference type="Pfam" id="PF13360"/>
    </source>
</evidence>
<feature type="domain" description="Pyrrolo-quinoline quinone repeat" evidence="3">
    <location>
        <begin position="367"/>
        <end position="513"/>
    </location>
</feature>
<dbReference type="Pfam" id="PF13360">
    <property type="entry name" value="PQQ_2"/>
    <property type="match status" value="1"/>
</dbReference>
<dbReference type="EMBL" id="CP036268">
    <property type="protein sequence ID" value="QDT37211.1"/>
    <property type="molecule type" value="Genomic_DNA"/>
</dbReference>
<gene>
    <name evidence="4" type="ORF">Pan189_15830</name>
</gene>
<evidence type="ECO:0000256" key="1">
    <source>
        <dbReference type="SAM" id="MobiDB-lite"/>
    </source>
</evidence>
<dbReference type="SUPFAM" id="SSF50998">
    <property type="entry name" value="Quinoprotein alcohol dehydrogenase-like"/>
    <property type="match status" value="1"/>
</dbReference>
<protein>
    <recommendedName>
        <fullName evidence="3">Pyrrolo-quinoline quinone repeat domain-containing protein</fullName>
    </recommendedName>
</protein>
<feature type="chain" id="PRO_5021760173" description="Pyrrolo-quinoline quinone repeat domain-containing protein" evidence="2">
    <location>
        <begin position="24"/>
        <end position="605"/>
    </location>
</feature>
<accession>A0A517QZZ8</accession>
<feature type="region of interest" description="Disordered" evidence="1">
    <location>
        <begin position="123"/>
        <end position="142"/>
    </location>
</feature>
<evidence type="ECO:0000256" key="2">
    <source>
        <dbReference type="SAM" id="SignalP"/>
    </source>
</evidence>
<sequence precursor="true">MSPFARTAFAVLLLGILTGSAIAADSDSGWRIPYDRGLSRELSVLREVIATDPAAARKRLAAFDESVDLKLVRVSRGHFRLAGPVIRRLSGLEPPAESKNVEGAAVRDSPLAPFERARLTRQAYSPSASKSNAASRSLAQDAWGRGRPSEAIRWYSTGIHQADGDGSKPSDRRMIAAYVRYIAALHLAGFPALASAERARIGSEFDEEYVEVGGVTGAVSDVMSRILSMPVRKSIQLKRDSLPVLLGPSEQLIEMNQLAQGQRLAIAAADEFLTAADGSSIWKFVPREIGPGLTKLPLYPPAIGTLRRSKTEVENQGSEPNAIQASMIAIDGNRLFCCVGVSAEQDPSVDPFLDSESNAEQLVCLDLDREGDLRWRKILTPADGRIAGGAVSADMLVIVLRGGRDELTAVGLSTSTGQERWRLSLGMPAPNGRAPALGAVQVIDRAGLLFVLADPSTIICVEPSIGRILWAQLLSPDVSLVPLSSSECGHPLDVTFVDRTSHRITSFAIADGNPTVDPILEPVGDGLRARPELMPIGRGIAIGDHFLWPCRTGVATVSPGNSVELRRFTMPTDGPLDLQRFGSKLLGVSPTSVRPVAELKLRRSR</sequence>
<feature type="compositionally biased region" description="Polar residues" evidence="1">
    <location>
        <begin position="123"/>
        <end position="138"/>
    </location>
</feature>
<dbReference type="InterPro" id="IPR015943">
    <property type="entry name" value="WD40/YVTN_repeat-like_dom_sf"/>
</dbReference>
<evidence type="ECO:0000313" key="4">
    <source>
        <dbReference type="EMBL" id="QDT37211.1"/>
    </source>
</evidence>
<dbReference type="Gene3D" id="2.130.10.10">
    <property type="entry name" value="YVTN repeat-like/Quinoprotein amine dehydrogenase"/>
    <property type="match status" value="1"/>
</dbReference>
<feature type="signal peptide" evidence="2">
    <location>
        <begin position="1"/>
        <end position="23"/>
    </location>
</feature>
<keyword evidence="5" id="KW-1185">Reference proteome</keyword>
<evidence type="ECO:0000313" key="5">
    <source>
        <dbReference type="Proteomes" id="UP000317318"/>
    </source>
</evidence>
<dbReference type="InterPro" id="IPR002372">
    <property type="entry name" value="PQQ_rpt_dom"/>
</dbReference>